<dbReference type="EMBL" id="JAQIZT010000012">
    <property type="protein sequence ID" value="KAJ6976372.1"/>
    <property type="molecule type" value="Genomic_DNA"/>
</dbReference>
<protein>
    <submittedName>
        <fullName evidence="1">Uncharacterized protein</fullName>
    </submittedName>
</protein>
<evidence type="ECO:0000313" key="2">
    <source>
        <dbReference type="Proteomes" id="UP001164929"/>
    </source>
</evidence>
<proteinExistence type="predicted"/>
<dbReference type="AlphaFoldDB" id="A0AAD6Q299"/>
<comment type="caution">
    <text evidence="1">The sequence shown here is derived from an EMBL/GenBank/DDBJ whole genome shotgun (WGS) entry which is preliminary data.</text>
</comment>
<dbReference type="Proteomes" id="UP001164929">
    <property type="component" value="Chromosome 12"/>
</dbReference>
<gene>
    <name evidence="1" type="ORF">NC653_028485</name>
</gene>
<keyword evidence="2" id="KW-1185">Reference proteome</keyword>
<reference evidence="1" key="1">
    <citation type="journal article" date="2023" name="Mol. Ecol. Resour.">
        <title>Chromosome-level genome assembly of a triploid poplar Populus alba 'Berolinensis'.</title>
        <authorList>
            <person name="Chen S."/>
            <person name="Yu Y."/>
            <person name="Wang X."/>
            <person name="Wang S."/>
            <person name="Zhang T."/>
            <person name="Zhou Y."/>
            <person name="He R."/>
            <person name="Meng N."/>
            <person name="Wang Y."/>
            <person name="Liu W."/>
            <person name="Liu Z."/>
            <person name="Liu J."/>
            <person name="Guo Q."/>
            <person name="Huang H."/>
            <person name="Sederoff R.R."/>
            <person name="Wang G."/>
            <person name="Qu G."/>
            <person name="Chen S."/>
        </authorList>
    </citation>
    <scope>NUCLEOTIDE SEQUENCE</scope>
    <source>
        <strain evidence="1">SC-2020</strain>
    </source>
</reference>
<name>A0AAD6Q299_9ROSI</name>
<accession>A0AAD6Q299</accession>
<evidence type="ECO:0000313" key="1">
    <source>
        <dbReference type="EMBL" id="KAJ6976372.1"/>
    </source>
</evidence>
<organism evidence="1 2">
    <name type="scientific">Populus alba x Populus x berolinensis</name>
    <dbReference type="NCBI Taxonomy" id="444605"/>
    <lineage>
        <taxon>Eukaryota</taxon>
        <taxon>Viridiplantae</taxon>
        <taxon>Streptophyta</taxon>
        <taxon>Embryophyta</taxon>
        <taxon>Tracheophyta</taxon>
        <taxon>Spermatophyta</taxon>
        <taxon>Magnoliopsida</taxon>
        <taxon>eudicotyledons</taxon>
        <taxon>Gunneridae</taxon>
        <taxon>Pentapetalae</taxon>
        <taxon>rosids</taxon>
        <taxon>fabids</taxon>
        <taxon>Malpighiales</taxon>
        <taxon>Salicaceae</taxon>
        <taxon>Saliceae</taxon>
        <taxon>Populus</taxon>
    </lineage>
</organism>
<sequence>MDFGTGSVSGRAAANQMEWTVNNAFKTYKAVACGVGYGSSQINDGGGTHPKCRSSRYWAGIFRKGELPWQFGEAPE</sequence>